<evidence type="ECO:0000256" key="3">
    <source>
        <dbReference type="ARBA" id="ARBA00022452"/>
    </source>
</evidence>
<evidence type="ECO:0000256" key="7">
    <source>
        <dbReference type="ARBA" id="ARBA00023237"/>
    </source>
</evidence>
<feature type="chain" id="PRO_5045419219" evidence="10">
    <location>
        <begin position="32"/>
        <end position="965"/>
    </location>
</feature>
<keyword evidence="3 8" id="KW-1134">Transmembrane beta strand</keyword>
<evidence type="ECO:0000313" key="13">
    <source>
        <dbReference type="EMBL" id="MFD2098079.1"/>
    </source>
</evidence>
<dbReference type="EMBL" id="JBHUHT010000031">
    <property type="protein sequence ID" value="MFD2098079.1"/>
    <property type="molecule type" value="Genomic_DNA"/>
</dbReference>
<dbReference type="InterPro" id="IPR039426">
    <property type="entry name" value="TonB-dep_rcpt-like"/>
</dbReference>
<dbReference type="InterPro" id="IPR000531">
    <property type="entry name" value="Beta-barrel_TonB"/>
</dbReference>
<sequence length="965" mass="105857">MYTSSKLATAVRLAMVGGAFASAATAVPAFAADEEVERIEVTGSRIKRTDLETASPVSIISAQDLMDKGITRIDDALRQMTSTAGAALGTNVNNGSVGKAEANMRGLGSERTLVLVNGRRFPMSGTGANASVDLNNIPVTFIKRIEVLKDGASAVYGSDAIAGVINVILKDDFEGFQFDAQYGETFEDDGEEGTLSATLGQSFDRGHFVVNATYYNKEEVRQADRSYSECPYFEFLDLDGDGKLDKFCGGSSGVIGGRGNIIGYDSDGDGTPDNPQMTWLPGGQNLDPVPAGGQSYKPYSFFEDSYNYSSASYLETPQSRVQLNFLGNYEISDELSVFAEGMYTNRRSNQQMAPTRPDGLGTSTAGSFYNPTTHDGWFSQNGFFNDVNGDGVWDENDEYDVNMNTRRMVDIGPRQFEQEVDTYRLVTGFNGAFDALDTTFDWEVFYQYARNNGTAKVKGQVNKERFAQTMDESVCIEGGNGIDEIPCANWFGVGHMTDDQLAAAANYVSYTEVDTGHNSQELYGANIAGEIFELPAGMLGFAFGVEHRRETGSDNPDVLSQYGIGGGNAALPTEGEYSVDEAYIELAIPVLEDLPGVKRLDVTTAMRYFDYSTFGSDSTWNIGATWEINDNFMVRSKFTKDAFRAPSIPELFGGNGDSYEGYTDPCSNWEDLDPASNTYQNCMNDVASGFEQQDGQVRAIAGGNEELNPEVADIFTAGFVADFDGMVDGLSLTVDYYSIEIDDAITSIDPTTKLNQCYASDDGGLGGTGNYCGDFTRLADGEVDGILFLNENAAKLETAGVDFNVRYNFQATGLDWTVSWDTTWVDKFEETTPDGTKYDYVGVVTFGAGSTPEWKSNLGLNVAGDQWDAFYQIRYIDSMTDEAKALFGEDPNDYADPGNLEVDEVWYHDVSFGYNFSDNIRVQTGINNLWDEEPPYYVSYNDSNTDIYTYDLVGRRWYLSTQINF</sequence>
<name>A0ABW4XSE2_9GAMM</name>
<feature type="signal peptide" evidence="10">
    <location>
        <begin position="1"/>
        <end position="31"/>
    </location>
</feature>
<evidence type="ECO:0000256" key="4">
    <source>
        <dbReference type="ARBA" id="ARBA00022692"/>
    </source>
</evidence>
<evidence type="ECO:0000256" key="6">
    <source>
        <dbReference type="ARBA" id="ARBA00023136"/>
    </source>
</evidence>
<organism evidence="13 14">
    <name type="scientific">Corallincola platygyrae</name>
    <dbReference type="NCBI Taxonomy" id="1193278"/>
    <lineage>
        <taxon>Bacteria</taxon>
        <taxon>Pseudomonadati</taxon>
        <taxon>Pseudomonadota</taxon>
        <taxon>Gammaproteobacteria</taxon>
        <taxon>Alteromonadales</taxon>
        <taxon>Psychromonadaceae</taxon>
        <taxon>Corallincola</taxon>
    </lineage>
</organism>
<dbReference type="Proteomes" id="UP001597380">
    <property type="component" value="Unassembled WGS sequence"/>
</dbReference>
<keyword evidence="7 8" id="KW-0998">Cell outer membrane</keyword>
<comment type="similarity">
    <text evidence="8 9">Belongs to the TonB-dependent receptor family.</text>
</comment>
<comment type="caution">
    <text evidence="13">The sequence shown here is derived from an EMBL/GenBank/DDBJ whole genome shotgun (WGS) entry which is preliminary data.</text>
</comment>
<dbReference type="PANTHER" id="PTHR47234">
    <property type="match status" value="1"/>
</dbReference>
<proteinExistence type="inferred from homology"/>
<dbReference type="InterPro" id="IPR012910">
    <property type="entry name" value="Plug_dom"/>
</dbReference>
<accession>A0ABW4XSE2</accession>
<dbReference type="Gene3D" id="2.170.130.10">
    <property type="entry name" value="TonB-dependent receptor, plug domain"/>
    <property type="match status" value="1"/>
</dbReference>
<evidence type="ECO:0000256" key="8">
    <source>
        <dbReference type="PROSITE-ProRule" id="PRU01360"/>
    </source>
</evidence>
<dbReference type="PROSITE" id="PS52016">
    <property type="entry name" value="TONB_DEPENDENT_REC_3"/>
    <property type="match status" value="1"/>
</dbReference>
<feature type="domain" description="TonB-dependent receptor plug" evidence="12">
    <location>
        <begin position="51"/>
        <end position="164"/>
    </location>
</feature>
<dbReference type="RefSeq" id="WP_345342401.1">
    <property type="nucleotide sequence ID" value="NZ_BAABLI010000034.1"/>
</dbReference>
<keyword evidence="6 8" id="KW-0472">Membrane</keyword>
<dbReference type="Gene3D" id="2.40.170.20">
    <property type="entry name" value="TonB-dependent receptor, beta-barrel domain"/>
    <property type="match status" value="1"/>
</dbReference>
<evidence type="ECO:0000259" key="12">
    <source>
        <dbReference type="Pfam" id="PF07715"/>
    </source>
</evidence>
<reference evidence="14" key="1">
    <citation type="journal article" date="2019" name="Int. J. Syst. Evol. Microbiol.">
        <title>The Global Catalogue of Microorganisms (GCM) 10K type strain sequencing project: providing services to taxonomists for standard genome sequencing and annotation.</title>
        <authorList>
            <consortium name="The Broad Institute Genomics Platform"/>
            <consortium name="The Broad Institute Genome Sequencing Center for Infectious Disease"/>
            <person name="Wu L."/>
            <person name="Ma J."/>
        </authorList>
    </citation>
    <scope>NUCLEOTIDE SEQUENCE [LARGE SCALE GENOMIC DNA]</scope>
    <source>
        <strain evidence="14">CGMCC 1.10992</strain>
    </source>
</reference>
<feature type="domain" description="TonB-dependent receptor-like beta-barrel" evidence="11">
    <location>
        <begin position="417"/>
        <end position="929"/>
    </location>
</feature>
<dbReference type="InterPro" id="IPR036942">
    <property type="entry name" value="Beta-barrel_TonB_sf"/>
</dbReference>
<evidence type="ECO:0000256" key="2">
    <source>
        <dbReference type="ARBA" id="ARBA00022448"/>
    </source>
</evidence>
<keyword evidence="14" id="KW-1185">Reference proteome</keyword>
<gene>
    <name evidence="13" type="ORF">ACFSJ3_19050</name>
</gene>
<evidence type="ECO:0000256" key="1">
    <source>
        <dbReference type="ARBA" id="ARBA00004571"/>
    </source>
</evidence>
<dbReference type="Pfam" id="PF07715">
    <property type="entry name" value="Plug"/>
    <property type="match status" value="1"/>
</dbReference>
<keyword evidence="4 8" id="KW-0812">Transmembrane</keyword>
<keyword evidence="10" id="KW-0732">Signal</keyword>
<evidence type="ECO:0000256" key="5">
    <source>
        <dbReference type="ARBA" id="ARBA00023077"/>
    </source>
</evidence>
<keyword evidence="5 9" id="KW-0798">TonB box</keyword>
<evidence type="ECO:0000256" key="10">
    <source>
        <dbReference type="SAM" id="SignalP"/>
    </source>
</evidence>
<protein>
    <submittedName>
        <fullName evidence="13">TonB-dependent receptor domain-containing protein</fullName>
    </submittedName>
</protein>
<dbReference type="Pfam" id="PF00593">
    <property type="entry name" value="TonB_dep_Rec_b-barrel"/>
    <property type="match status" value="1"/>
</dbReference>
<dbReference type="SUPFAM" id="SSF56935">
    <property type="entry name" value="Porins"/>
    <property type="match status" value="1"/>
</dbReference>
<keyword evidence="13" id="KW-0675">Receptor</keyword>
<comment type="subcellular location">
    <subcellularLocation>
        <location evidence="1 8">Cell outer membrane</location>
        <topology evidence="1 8">Multi-pass membrane protein</topology>
    </subcellularLocation>
</comment>
<evidence type="ECO:0000313" key="14">
    <source>
        <dbReference type="Proteomes" id="UP001597380"/>
    </source>
</evidence>
<evidence type="ECO:0000259" key="11">
    <source>
        <dbReference type="Pfam" id="PF00593"/>
    </source>
</evidence>
<dbReference type="InterPro" id="IPR037066">
    <property type="entry name" value="Plug_dom_sf"/>
</dbReference>
<evidence type="ECO:0000256" key="9">
    <source>
        <dbReference type="RuleBase" id="RU003357"/>
    </source>
</evidence>
<dbReference type="PANTHER" id="PTHR47234:SF2">
    <property type="entry name" value="TONB-DEPENDENT RECEPTOR"/>
    <property type="match status" value="1"/>
</dbReference>
<keyword evidence="2 8" id="KW-0813">Transport</keyword>